<dbReference type="PANTHER" id="PTHR35813">
    <property type="entry name" value="INNER MEMBRANE PROTEIN YBAN"/>
    <property type="match status" value="1"/>
</dbReference>
<keyword evidence="1" id="KW-0812">Transmembrane</keyword>
<evidence type="ECO:0000313" key="3">
    <source>
        <dbReference type="Proteomes" id="UP000030661"/>
    </source>
</evidence>
<dbReference type="AlphaFoldDB" id="A0A081C2W9"/>
<keyword evidence="3" id="KW-1185">Reference proteome</keyword>
<organism evidence="2 3">
    <name type="scientific">Vecturithrix granuli</name>
    <dbReference type="NCBI Taxonomy" id="1499967"/>
    <lineage>
        <taxon>Bacteria</taxon>
        <taxon>Candidatus Moduliflexota</taxon>
        <taxon>Candidatus Vecturitrichia</taxon>
        <taxon>Candidatus Vecturitrichales</taxon>
        <taxon>Candidatus Vecturitrichaceae</taxon>
        <taxon>Candidatus Vecturithrix</taxon>
    </lineage>
</organism>
<evidence type="ECO:0000313" key="2">
    <source>
        <dbReference type="EMBL" id="GAK58924.1"/>
    </source>
</evidence>
<sequence length="160" mass="18423">MFFLFVSFRVFRGPILFFMRFSEQFKKWILIFVGSLSVGLAFAGIFLPLLPTTPFLLLAAACYIRSSDRFYHWLIYHKWFGSYIRNYREGRGIPLITKITAIMLLWLTIGYSVLFAVSALFLKFILIGIALGVTIHLLKTKTLNLQETPVSSPIRKSAED</sequence>
<feature type="transmembrane region" description="Helical" evidence="1">
    <location>
        <begin position="120"/>
        <end position="138"/>
    </location>
</feature>
<dbReference type="EMBL" id="DF820468">
    <property type="protein sequence ID" value="GAK58924.1"/>
    <property type="molecule type" value="Genomic_DNA"/>
</dbReference>
<dbReference type="Pfam" id="PF04304">
    <property type="entry name" value="DUF454"/>
    <property type="match status" value="1"/>
</dbReference>
<keyword evidence="1" id="KW-1133">Transmembrane helix</keyword>
<dbReference type="eggNOG" id="COG2832">
    <property type="taxonomic scope" value="Bacteria"/>
</dbReference>
<evidence type="ECO:0000256" key="1">
    <source>
        <dbReference type="SAM" id="Phobius"/>
    </source>
</evidence>
<dbReference type="Proteomes" id="UP000030661">
    <property type="component" value="Unassembled WGS sequence"/>
</dbReference>
<reference evidence="2 3" key="1">
    <citation type="journal article" date="2015" name="PeerJ">
        <title>First genomic representation of candidate bacterial phylum KSB3 points to enhanced environmental sensing as a trigger of wastewater bulking.</title>
        <authorList>
            <person name="Sekiguchi Y."/>
            <person name="Ohashi A."/>
            <person name="Parks D.H."/>
            <person name="Yamauchi T."/>
            <person name="Tyson G.W."/>
            <person name="Hugenholtz P."/>
        </authorList>
    </citation>
    <scope>NUCLEOTIDE SEQUENCE [LARGE SCALE GENOMIC DNA]</scope>
</reference>
<dbReference type="PANTHER" id="PTHR35813:SF1">
    <property type="entry name" value="INNER MEMBRANE PROTEIN YBAN"/>
    <property type="match status" value="1"/>
</dbReference>
<evidence type="ECO:0008006" key="4">
    <source>
        <dbReference type="Google" id="ProtNLM"/>
    </source>
</evidence>
<name>A0A081C2W9_VECG1</name>
<proteinExistence type="predicted"/>
<dbReference type="HOGENOM" id="CLU_113299_1_0_0"/>
<dbReference type="GO" id="GO:0005886">
    <property type="term" value="C:plasma membrane"/>
    <property type="evidence" value="ECO:0007669"/>
    <property type="project" value="TreeGrafter"/>
</dbReference>
<dbReference type="InterPro" id="IPR007401">
    <property type="entry name" value="DUF454"/>
</dbReference>
<gene>
    <name evidence="2" type="ORF">U27_05899</name>
</gene>
<protein>
    <recommendedName>
        <fullName evidence="4">DUF454 domain-containing protein</fullName>
    </recommendedName>
</protein>
<feature type="transmembrane region" description="Helical" evidence="1">
    <location>
        <begin position="28"/>
        <end position="49"/>
    </location>
</feature>
<accession>A0A081C2W9</accession>
<keyword evidence="1" id="KW-0472">Membrane</keyword>
<dbReference type="STRING" id="1499967.U27_05899"/>